<evidence type="ECO:0000313" key="2">
    <source>
        <dbReference type="EMBL" id="MBI2466194.1"/>
    </source>
</evidence>
<feature type="transmembrane region" description="Helical" evidence="1">
    <location>
        <begin position="20"/>
        <end position="41"/>
    </location>
</feature>
<evidence type="ECO:0000313" key="3">
    <source>
        <dbReference type="Proteomes" id="UP000709672"/>
    </source>
</evidence>
<keyword evidence="1" id="KW-0472">Membrane</keyword>
<keyword evidence="1" id="KW-0812">Transmembrane</keyword>
<organism evidence="2 3">
    <name type="scientific">Candidatus Sungiibacteriota bacterium</name>
    <dbReference type="NCBI Taxonomy" id="2750080"/>
    <lineage>
        <taxon>Bacteria</taxon>
        <taxon>Candidatus Sungiibacteriota</taxon>
    </lineage>
</organism>
<gene>
    <name evidence="2" type="ORF">HYV66_03165</name>
</gene>
<comment type="caution">
    <text evidence="2">The sequence shown here is derived from an EMBL/GenBank/DDBJ whole genome shotgun (WGS) entry which is preliminary data.</text>
</comment>
<proteinExistence type="predicted"/>
<dbReference type="AlphaFoldDB" id="A0A931YE57"/>
<dbReference type="EMBL" id="JACPHQ010000044">
    <property type="protein sequence ID" value="MBI2466194.1"/>
    <property type="molecule type" value="Genomic_DNA"/>
</dbReference>
<feature type="non-terminal residue" evidence="2">
    <location>
        <position position="125"/>
    </location>
</feature>
<evidence type="ECO:0000256" key="1">
    <source>
        <dbReference type="SAM" id="Phobius"/>
    </source>
</evidence>
<keyword evidence="1" id="KW-1133">Transmembrane helix</keyword>
<name>A0A931YE57_9BACT</name>
<accession>A0A931YE57</accession>
<protein>
    <submittedName>
        <fullName evidence="2">Uncharacterized protein</fullName>
    </submittedName>
</protein>
<dbReference type="Proteomes" id="UP000709672">
    <property type="component" value="Unassembled WGS sequence"/>
</dbReference>
<reference evidence="2" key="1">
    <citation type="submission" date="2020-07" db="EMBL/GenBank/DDBJ databases">
        <title>Huge and variable diversity of episymbiotic CPR bacteria and DPANN archaea in groundwater ecosystems.</title>
        <authorList>
            <person name="He C.Y."/>
            <person name="Keren R."/>
            <person name="Whittaker M."/>
            <person name="Farag I.F."/>
            <person name="Doudna J."/>
            <person name="Cate J.H.D."/>
            <person name="Banfield J.F."/>
        </authorList>
    </citation>
    <scope>NUCLEOTIDE SEQUENCE</scope>
    <source>
        <strain evidence="2">NC_groundwater_418_Ag_B-0.1um_45_10</strain>
    </source>
</reference>
<sequence>MPKSIPVLRQPENGSKKKLIIMAVLGAAIITFAVGEIWWFFLRGNPGTETVQELLPPPQELQPLLPLEEIATITTEEILLPTLLTYDRIETIESPIRDNIDYLNINPDEIVGLTVKKLDVLESTV</sequence>